<protein>
    <submittedName>
        <fullName evidence="2">MbeD/MobD like</fullName>
    </submittedName>
</protein>
<keyword evidence="1" id="KW-0175">Coiled coil</keyword>
<dbReference type="Pfam" id="PF04899">
    <property type="entry name" value="MbeD_MobD"/>
    <property type="match status" value="1"/>
</dbReference>
<organism evidence="2 3">
    <name type="scientific">Cedecea neteri</name>
    <dbReference type="NCBI Taxonomy" id="158822"/>
    <lineage>
        <taxon>Bacteria</taxon>
        <taxon>Pseudomonadati</taxon>
        <taxon>Pseudomonadota</taxon>
        <taxon>Gammaproteobacteria</taxon>
        <taxon>Enterobacterales</taxon>
        <taxon>Enterobacteriaceae</taxon>
        <taxon>Cedecea</taxon>
    </lineage>
</organism>
<gene>
    <name evidence="2" type="ORF">NCTC12120_00004</name>
</gene>
<dbReference type="AlphaFoldDB" id="A0A2X2T2D1"/>
<evidence type="ECO:0000313" key="3">
    <source>
        <dbReference type="Proteomes" id="UP000251197"/>
    </source>
</evidence>
<sequence>MTELETQLLSALEQLQQDYSQRLDEWENAFGELRTMCGLMQRDNERLSGQVTRLSQQVERLSGQLSRLSR</sequence>
<accession>A0A2X2T2D1</accession>
<reference evidence="2 3" key="1">
    <citation type="submission" date="2018-06" db="EMBL/GenBank/DDBJ databases">
        <authorList>
            <consortium name="Pathogen Informatics"/>
            <person name="Doyle S."/>
        </authorList>
    </citation>
    <scope>NUCLEOTIDE SEQUENCE [LARGE SCALE GENOMIC DNA]</scope>
    <source>
        <strain evidence="2 3">NCTC12120</strain>
    </source>
</reference>
<evidence type="ECO:0000256" key="1">
    <source>
        <dbReference type="SAM" id="Coils"/>
    </source>
</evidence>
<feature type="coiled-coil region" evidence="1">
    <location>
        <begin position="9"/>
        <end position="64"/>
    </location>
</feature>
<dbReference type="Proteomes" id="UP000251197">
    <property type="component" value="Unassembled WGS sequence"/>
</dbReference>
<dbReference type="EMBL" id="UAVU01000001">
    <property type="protein sequence ID" value="SQA96251.1"/>
    <property type="molecule type" value="Genomic_DNA"/>
</dbReference>
<dbReference type="NCBIfam" id="NF033829">
    <property type="entry name" value="plas_excl_MbeD"/>
    <property type="match status" value="1"/>
</dbReference>
<evidence type="ECO:0000313" key="2">
    <source>
        <dbReference type="EMBL" id="SQA96251.1"/>
    </source>
</evidence>
<proteinExistence type="predicted"/>
<name>A0A2X2T2D1_9ENTR</name>
<dbReference type="InterPro" id="IPR006983">
    <property type="entry name" value="MbeD_MobD"/>
</dbReference>